<feature type="non-terminal residue" evidence="2">
    <location>
        <position position="1"/>
    </location>
</feature>
<dbReference type="Proteomes" id="UP000663851">
    <property type="component" value="Unassembled WGS sequence"/>
</dbReference>
<proteinExistence type="predicted"/>
<reference evidence="2" key="1">
    <citation type="submission" date="2021-02" db="EMBL/GenBank/DDBJ databases">
        <authorList>
            <person name="Nowell W R."/>
        </authorList>
    </citation>
    <scope>NUCLEOTIDE SEQUENCE</scope>
</reference>
<evidence type="ECO:0000256" key="1">
    <source>
        <dbReference type="SAM" id="MobiDB-lite"/>
    </source>
</evidence>
<accession>A0A821DKB7</accession>
<evidence type="ECO:0000313" key="2">
    <source>
        <dbReference type="EMBL" id="CAF4623141.1"/>
    </source>
</evidence>
<dbReference type="EMBL" id="CAJOBO010015877">
    <property type="protein sequence ID" value="CAF4623141.1"/>
    <property type="molecule type" value="Genomic_DNA"/>
</dbReference>
<protein>
    <submittedName>
        <fullName evidence="2">Uncharacterized protein</fullName>
    </submittedName>
</protein>
<gene>
    <name evidence="2" type="ORF">HFQ381_LOCUS34435</name>
</gene>
<feature type="region of interest" description="Disordered" evidence="1">
    <location>
        <begin position="1"/>
        <end position="42"/>
    </location>
</feature>
<dbReference type="AlphaFoldDB" id="A0A821DKB7"/>
<feature type="compositionally biased region" description="Polar residues" evidence="1">
    <location>
        <begin position="16"/>
        <end position="26"/>
    </location>
</feature>
<evidence type="ECO:0000313" key="3">
    <source>
        <dbReference type="Proteomes" id="UP000663851"/>
    </source>
</evidence>
<name>A0A821DKB7_9BILA</name>
<comment type="caution">
    <text evidence="2">The sequence shown here is derived from an EMBL/GenBank/DDBJ whole genome shotgun (WGS) entry which is preliminary data.</text>
</comment>
<organism evidence="2 3">
    <name type="scientific">Rotaria socialis</name>
    <dbReference type="NCBI Taxonomy" id="392032"/>
    <lineage>
        <taxon>Eukaryota</taxon>
        <taxon>Metazoa</taxon>
        <taxon>Spiralia</taxon>
        <taxon>Gnathifera</taxon>
        <taxon>Rotifera</taxon>
        <taxon>Eurotatoria</taxon>
        <taxon>Bdelloidea</taxon>
        <taxon>Philodinida</taxon>
        <taxon>Philodinidae</taxon>
        <taxon>Rotaria</taxon>
    </lineage>
</organism>
<sequence>KQKSLSSIVVSDKMARSTSSNQTSAQHVRGGITKAKNVVRAT</sequence>